<dbReference type="Pfam" id="PF13561">
    <property type="entry name" value="adh_short_C2"/>
    <property type="match status" value="1"/>
</dbReference>
<name>A0AA97GUQ8_9ACTN</name>
<evidence type="ECO:0000256" key="2">
    <source>
        <dbReference type="ARBA" id="ARBA00006484"/>
    </source>
</evidence>
<keyword evidence="4 7" id="KW-0560">Oxidoreductase</keyword>
<gene>
    <name evidence="7" type="primary">fabG_7</name>
    <name evidence="7" type="ORF">MP11Mi_23390</name>
</gene>
<evidence type="ECO:0000256" key="4">
    <source>
        <dbReference type="ARBA" id="ARBA00023002"/>
    </source>
</evidence>
<dbReference type="GO" id="GO:0032787">
    <property type="term" value="P:monocarboxylic acid metabolic process"/>
    <property type="evidence" value="ECO:0007669"/>
    <property type="project" value="UniProtKB-ARBA"/>
</dbReference>
<evidence type="ECO:0000256" key="1">
    <source>
        <dbReference type="ARBA" id="ARBA00004191"/>
    </source>
</evidence>
<sequence>MSNRVALVTGGAQGIGEGISRRLGVDGFKVVVADLNLEVAQQTAEAIVSEGGIAIAVSMDVTDTAAVRSAIEQITTELGPIEIAVNNAGWDDFMKFLDTTEQFWDKILDINFKGALRVNHTVVPGMVERGFGRVINIGSDAGRVGSSMEAVYSGAKGGIIAFTKTLAREVATKGVTVNTVCPGPTDTPALRKFADNSGQDADKVLGGMTRAVPMKRLAQPADIAAAVAFFASDDTGYITGQTLSVSGGLTMA</sequence>
<evidence type="ECO:0000256" key="5">
    <source>
        <dbReference type="ARBA" id="ARBA00040781"/>
    </source>
</evidence>
<dbReference type="InterPro" id="IPR002347">
    <property type="entry name" value="SDR_fam"/>
</dbReference>
<dbReference type="SUPFAM" id="SSF51735">
    <property type="entry name" value="NAD(P)-binding Rossmann-fold domains"/>
    <property type="match status" value="1"/>
</dbReference>
<dbReference type="PANTHER" id="PTHR42879:SF2">
    <property type="entry name" value="3-OXOACYL-[ACYL-CARRIER-PROTEIN] REDUCTASE FABG"/>
    <property type="match status" value="1"/>
</dbReference>
<comment type="subcellular location">
    <subcellularLocation>
        <location evidence="1">Secreted</location>
        <location evidence="1">Cell wall</location>
    </subcellularLocation>
</comment>
<dbReference type="EMBL" id="CP128986">
    <property type="protein sequence ID" value="WOC13238.1"/>
    <property type="molecule type" value="Genomic_DNA"/>
</dbReference>
<dbReference type="PROSITE" id="PS00061">
    <property type="entry name" value="ADH_SHORT"/>
    <property type="match status" value="1"/>
</dbReference>
<dbReference type="InterPro" id="IPR050259">
    <property type="entry name" value="SDR"/>
</dbReference>
<evidence type="ECO:0000256" key="6">
    <source>
        <dbReference type="ARBA" id="ARBA00047400"/>
    </source>
</evidence>
<proteinExistence type="inferred from homology"/>
<comment type="catalytic activity">
    <reaction evidence="6">
        <text>a (3R)-hydroxyacyl-[ACP] + NADP(+) = a 3-oxoacyl-[ACP] + NADPH + H(+)</text>
        <dbReference type="Rhea" id="RHEA:17397"/>
        <dbReference type="Rhea" id="RHEA-COMP:9916"/>
        <dbReference type="Rhea" id="RHEA-COMP:9945"/>
        <dbReference type="ChEBI" id="CHEBI:15378"/>
        <dbReference type="ChEBI" id="CHEBI:57783"/>
        <dbReference type="ChEBI" id="CHEBI:58349"/>
        <dbReference type="ChEBI" id="CHEBI:78776"/>
        <dbReference type="ChEBI" id="CHEBI:78827"/>
        <dbReference type="EC" id="1.1.1.100"/>
    </reaction>
    <physiologicalReaction direction="right-to-left" evidence="6">
        <dbReference type="Rhea" id="RHEA:17399"/>
    </physiologicalReaction>
</comment>
<dbReference type="PRINTS" id="PR00081">
    <property type="entry name" value="GDHRDH"/>
</dbReference>
<dbReference type="PANTHER" id="PTHR42879">
    <property type="entry name" value="3-OXOACYL-(ACYL-CARRIER-PROTEIN) REDUCTASE"/>
    <property type="match status" value="1"/>
</dbReference>
<evidence type="ECO:0000256" key="3">
    <source>
        <dbReference type="ARBA" id="ARBA00022512"/>
    </source>
</evidence>
<keyword evidence="3" id="KW-0964">Secreted</keyword>
<dbReference type="AlphaFoldDB" id="A0AA97GUQ8"/>
<accession>A0AA97GUQ8</accession>
<dbReference type="Gene3D" id="3.40.50.720">
    <property type="entry name" value="NAD(P)-binding Rossmann-like Domain"/>
    <property type="match status" value="1"/>
</dbReference>
<dbReference type="InterPro" id="IPR020904">
    <property type="entry name" value="Sc_DH/Rdtase_CS"/>
</dbReference>
<dbReference type="RefSeq" id="WP_420039072.1">
    <property type="nucleotide sequence ID" value="NZ_CP128986.1"/>
</dbReference>
<keyword evidence="3" id="KW-0134">Cell wall</keyword>
<comment type="similarity">
    <text evidence="2">Belongs to the short-chain dehydrogenases/reductases (SDR) family.</text>
</comment>
<organism evidence="7">
    <name type="scientific">Gordonia sp. MP11Mi</name>
    <dbReference type="NCBI Taxonomy" id="3022769"/>
    <lineage>
        <taxon>Bacteria</taxon>
        <taxon>Bacillati</taxon>
        <taxon>Actinomycetota</taxon>
        <taxon>Actinomycetes</taxon>
        <taxon>Mycobacteriales</taxon>
        <taxon>Gordoniaceae</taxon>
        <taxon>Gordonia</taxon>
    </lineage>
</organism>
<reference evidence="7" key="1">
    <citation type="submission" date="2023-06" db="EMBL/GenBank/DDBJ databases">
        <title>Gordonia sp. nov. and Pseudochrobactrum sp. nov., two species isolated from the burying beetle Nicrophorus vespilloides.</title>
        <authorList>
            <person name="Poehlein A."/>
            <person name="Guzman J."/>
            <person name="Daniel R."/>
            <person name="Vilcinskas A."/>
        </authorList>
    </citation>
    <scope>NUCLEOTIDE SEQUENCE</scope>
    <source>
        <strain evidence="7">MP11Mi</strain>
    </source>
</reference>
<protein>
    <recommendedName>
        <fullName evidence="5">3-oxoacyl-[acyl-carrier-protein] reductase MabA</fullName>
    </recommendedName>
</protein>
<evidence type="ECO:0000313" key="7">
    <source>
        <dbReference type="EMBL" id="WOC13238.1"/>
    </source>
</evidence>
<dbReference type="InterPro" id="IPR036291">
    <property type="entry name" value="NAD(P)-bd_dom_sf"/>
</dbReference>
<dbReference type="PRINTS" id="PR00080">
    <property type="entry name" value="SDRFAMILY"/>
</dbReference>
<dbReference type="GO" id="GO:0004316">
    <property type="term" value="F:3-oxoacyl-[acyl-carrier-protein] reductase (NADPH) activity"/>
    <property type="evidence" value="ECO:0007669"/>
    <property type="project" value="UniProtKB-EC"/>
</dbReference>
<dbReference type="FunFam" id="3.40.50.720:FF:000173">
    <property type="entry name" value="3-oxoacyl-[acyl-carrier protein] reductase"/>
    <property type="match status" value="1"/>
</dbReference>